<name>A0A9W4TVA3_9ASCO</name>
<dbReference type="GO" id="GO:0008033">
    <property type="term" value="P:tRNA processing"/>
    <property type="evidence" value="ECO:0007669"/>
    <property type="project" value="InterPro"/>
</dbReference>
<evidence type="ECO:0000313" key="2">
    <source>
        <dbReference type="Proteomes" id="UP001152885"/>
    </source>
</evidence>
<dbReference type="InterPro" id="IPR029064">
    <property type="entry name" value="Ribosomal_eL30-like_sf"/>
</dbReference>
<dbReference type="GO" id="GO:0000172">
    <property type="term" value="C:ribonuclease MRP complex"/>
    <property type="evidence" value="ECO:0007669"/>
    <property type="project" value="TreeGrafter"/>
</dbReference>
<dbReference type="Gene3D" id="3.30.1330.30">
    <property type="match status" value="1"/>
</dbReference>
<comment type="caution">
    <text evidence="1">The sequence shown here is derived from an EMBL/GenBank/DDBJ whole genome shotgun (WGS) entry which is preliminary data.</text>
</comment>
<dbReference type="GO" id="GO:0005829">
    <property type="term" value="C:cytosol"/>
    <property type="evidence" value="ECO:0007669"/>
    <property type="project" value="TreeGrafter"/>
</dbReference>
<dbReference type="GO" id="GO:0006364">
    <property type="term" value="P:rRNA processing"/>
    <property type="evidence" value="ECO:0007669"/>
    <property type="project" value="InterPro"/>
</dbReference>
<protein>
    <submittedName>
        <fullName evidence="1">Uncharacterized protein</fullName>
    </submittedName>
</protein>
<proteinExistence type="predicted"/>
<sequence length="184" mass="21344">MNKSNKIQKNTTKSSKFSKNSISSINLAEQKRKQVFRPLLDNPYSQRHWPYIANQTQNDILELLRSYIKHEEYITGFNKVVKQLEYQAQHKKFSPNSIRYVIVCKKDINNVLADIFPCLCFNAKVKLIQLPRNSAAKLGTSIIGLTKQEGVLFEILDRLDDVEIPWLSNLINNTTSYNELKILK</sequence>
<dbReference type="GO" id="GO:0000171">
    <property type="term" value="F:ribonuclease MRP activity"/>
    <property type="evidence" value="ECO:0007669"/>
    <property type="project" value="TreeGrafter"/>
</dbReference>
<dbReference type="Pfam" id="PF08228">
    <property type="entry name" value="RNase_P_pop3"/>
    <property type="match status" value="1"/>
</dbReference>
<dbReference type="PANTHER" id="PTHR28272:SF1">
    <property type="entry name" value="RIBONUCLEASES P_MRP PROTEIN SUBUNIT POP3"/>
    <property type="match status" value="1"/>
</dbReference>
<dbReference type="AlphaFoldDB" id="A0A9W4TVA3"/>
<dbReference type="PANTHER" id="PTHR28272">
    <property type="entry name" value="RIBONUCLEASES P/MRP PROTEIN SUBUNIT POP3"/>
    <property type="match status" value="1"/>
</dbReference>
<dbReference type="SUPFAM" id="SSF55315">
    <property type="entry name" value="L30e-like"/>
    <property type="match status" value="1"/>
</dbReference>
<organism evidence="1 2">
    <name type="scientific">Candida verbasci</name>
    <dbReference type="NCBI Taxonomy" id="1227364"/>
    <lineage>
        <taxon>Eukaryota</taxon>
        <taxon>Fungi</taxon>
        <taxon>Dikarya</taxon>
        <taxon>Ascomycota</taxon>
        <taxon>Saccharomycotina</taxon>
        <taxon>Pichiomycetes</taxon>
        <taxon>Debaryomycetaceae</taxon>
        <taxon>Candida/Lodderomyces clade</taxon>
        <taxon>Candida</taxon>
    </lineage>
</organism>
<gene>
    <name evidence="1" type="ORF">CANVERA_P0827</name>
</gene>
<dbReference type="GO" id="GO:0005655">
    <property type="term" value="C:nucleolar ribonuclease P complex"/>
    <property type="evidence" value="ECO:0007669"/>
    <property type="project" value="TreeGrafter"/>
</dbReference>
<dbReference type="GO" id="GO:0034965">
    <property type="term" value="P:intronic box C/D snoRNA processing"/>
    <property type="evidence" value="ECO:0007669"/>
    <property type="project" value="TreeGrafter"/>
</dbReference>
<reference evidence="1" key="1">
    <citation type="submission" date="2022-12" db="EMBL/GenBank/DDBJ databases">
        <authorList>
            <person name="Brejova B."/>
        </authorList>
    </citation>
    <scope>NUCLEOTIDE SEQUENCE</scope>
</reference>
<dbReference type="GO" id="GO:0004526">
    <property type="term" value="F:ribonuclease P activity"/>
    <property type="evidence" value="ECO:0007669"/>
    <property type="project" value="TreeGrafter"/>
</dbReference>
<dbReference type="InterPro" id="IPR013241">
    <property type="entry name" value="RNase_P_Pop3"/>
</dbReference>
<keyword evidence="2" id="KW-1185">Reference proteome</keyword>
<evidence type="ECO:0000313" key="1">
    <source>
        <dbReference type="EMBL" id="CAI5756311.1"/>
    </source>
</evidence>
<dbReference type="Proteomes" id="UP001152885">
    <property type="component" value="Unassembled WGS sequence"/>
</dbReference>
<accession>A0A9W4TVA3</accession>
<dbReference type="EMBL" id="CANTUO010000001">
    <property type="protein sequence ID" value="CAI5756311.1"/>
    <property type="molecule type" value="Genomic_DNA"/>
</dbReference>
<dbReference type="OrthoDB" id="20109at2759"/>